<dbReference type="NCBIfam" id="TIGR02551">
    <property type="entry name" value="SpaO_YscQ"/>
    <property type="match status" value="1"/>
</dbReference>
<dbReference type="Proteomes" id="UP001254608">
    <property type="component" value="Unassembled WGS sequence"/>
</dbReference>
<dbReference type="InterPro" id="IPR013385">
    <property type="entry name" value="T3SS_SpaO/YscQ/SpaO"/>
</dbReference>
<organism evidence="4 5">
    <name type="scientific">Banduia mediterranea</name>
    <dbReference type="NCBI Taxonomy" id="3075609"/>
    <lineage>
        <taxon>Bacteria</taxon>
        <taxon>Pseudomonadati</taxon>
        <taxon>Pseudomonadota</taxon>
        <taxon>Gammaproteobacteria</taxon>
        <taxon>Nevskiales</taxon>
        <taxon>Algiphilaceae</taxon>
        <taxon>Banduia</taxon>
    </lineage>
</organism>
<accession>A0ABU2WK24</accession>
<sequence length="367" mass="39463">MSVAPHRLDARTLGYGSLAEQLPRFDPAAARLRRQLFARSCRLASADGSLSLHLGQPGGAAETASEWMRLRGDELRIWLRVQPGPYVKGLGDGAWHDYHGESRTLAWSLAHESVLAAFHHVFGVALEAEGAAVPEQSPDEWRALDRPLDWRLDHRGASIHGRIALSPAALARIAAIERWQPAASRPSTHCAALPASARLSLRAPAISAAALREFETGDVLVLDTYNHCRQNLALEAAGRHWAVQLDERSRPMLLSSSIHPPIEPSQSRETHTMSDAPPQPAGDAAEATPATSPLDAAMLELTFDIGTLPSSVGELAALQAGYVFELPQTLEQTRTTIRANGRAVGHGELVAVGDSLGVLILDLDGLQ</sequence>
<dbReference type="PRINTS" id="PR00956">
    <property type="entry name" value="FLGMOTORFLIN"/>
</dbReference>
<name>A0ABU2WK24_9GAMM</name>
<comment type="caution">
    <text evidence="4">The sequence shown here is derived from an EMBL/GenBank/DDBJ whole genome shotgun (WGS) entry which is preliminary data.</text>
</comment>
<dbReference type="Gene3D" id="2.30.330.10">
    <property type="entry name" value="SpoA-like"/>
    <property type="match status" value="1"/>
</dbReference>
<dbReference type="InterPro" id="IPR036429">
    <property type="entry name" value="SpoA-like_sf"/>
</dbReference>
<feature type="domain" description="Flagellar motor switch protein FliN-like C-terminal" evidence="3">
    <location>
        <begin position="294"/>
        <end position="362"/>
    </location>
</feature>
<keyword evidence="5" id="KW-1185">Reference proteome</keyword>
<feature type="region of interest" description="Disordered" evidence="2">
    <location>
        <begin position="254"/>
        <end position="288"/>
    </location>
</feature>
<dbReference type="RefSeq" id="WP_311365588.1">
    <property type="nucleotide sequence ID" value="NZ_JAVRIC010000018.1"/>
</dbReference>
<evidence type="ECO:0000256" key="2">
    <source>
        <dbReference type="SAM" id="MobiDB-lite"/>
    </source>
</evidence>
<dbReference type="EMBL" id="JAVRIC010000018">
    <property type="protein sequence ID" value="MDT0498221.1"/>
    <property type="molecule type" value="Genomic_DNA"/>
</dbReference>
<gene>
    <name evidence="4" type="primary">sctQ</name>
    <name evidence="4" type="ORF">RM530_12715</name>
</gene>
<evidence type="ECO:0000256" key="1">
    <source>
        <dbReference type="ARBA" id="ARBA00009226"/>
    </source>
</evidence>
<reference evidence="4 5" key="1">
    <citation type="submission" date="2023-09" db="EMBL/GenBank/DDBJ databases">
        <authorList>
            <person name="Rey-Velasco X."/>
        </authorList>
    </citation>
    <scope>NUCLEOTIDE SEQUENCE [LARGE SCALE GENOMIC DNA]</scope>
    <source>
        <strain evidence="4 5">W345</strain>
    </source>
</reference>
<comment type="similarity">
    <text evidence="1">Belongs to the FliN/MopA/SpaO family.</text>
</comment>
<protein>
    <submittedName>
        <fullName evidence="4">Type III secretion system cytoplasmic ring protein SctQ</fullName>
    </submittedName>
</protein>
<proteinExistence type="inferred from homology"/>
<evidence type="ECO:0000313" key="5">
    <source>
        <dbReference type="Proteomes" id="UP001254608"/>
    </source>
</evidence>
<evidence type="ECO:0000259" key="3">
    <source>
        <dbReference type="Pfam" id="PF01052"/>
    </source>
</evidence>
<dbReference type="SUPFAM" id="SSF101801">
    <property type="entry name" value="Surface presentation of antigens (SPOA)"/>
    <property type="match status" value="1"/>
</dbReference>
<dbReference type="InterPro" id="IPR001543">
    <property type="entry name" value="FliN-like_C"/>
</dbReference>
<dbReference type="Pfam" id="PF01052">
    <property type="entry name" value="FliMN_C"/>
    <property type="match status" value="1"/>
</dbReference>
<dbReference type="InterPro" id="IPR001172">
    <property type="entry name" value="FliN_T3SS_HrcQb"/>
</dbReference>
<evidence type="ECO:0000313" key="4">
    <source>
        <dbReference type="EMBL" id="MDT0498221.1"/>
    </source>
</evidence>